<reference evidence="1" key="1">
    <citation type="submission" date="2022-04" db="EMBL/GenBank/DDBJ databases">
        <title>Hymenobacter sp. isolated from the air.</title>
        <authorList>
            <person name="Won M."/>
            <person name="Lee C.-M."/>
            <person name="Woen H.-Y."/>
            <person name="Kwon S.-W."/>
        </authorList>
    </citation>
    <scope>NUCLEOTIDE SEQUENCE</scope>
    <source>
        <strain evidence="1">5116S-3</strain>
    </source>
</reference>
<organism evidence="1 2">
    <name type="scientific">Hymenobacter cellulosilyticus</name>
    <dbReference type="NCBI Taxonomy" id="2932248"/>
    <lineage>
        <taxon>Bacteria</taxon>
        <taxon>Pseudomonadati</taxon>
        <taxon>Bacteroidota</taxon>
        <taxon>Cytophagia</taxon>
        <taxon>Cytophagales</taxon>
        <taxon>Hymenobacteraceae</taxon>
        <taxon>Hymenobacter</taxon>
    </lineage>
</organism>
<dbReference type="EMBL" id="CP095046">
    <property type="protein sequence ID" value="UOQ74502.1"/>
    <property type="molecule type" value="Genomic_DNA"/>
</dbReference>
<gene>
    <name evidence="1" type="ORF">MUN79_11835</name>
</gene>
<dbReference type="RefSeq" id="WP_244677841.1">
    <property type="nucleotide sequence ID" value="NZ_CP095046.1"/>
</dbReference>
<accession>A0A8T9QC21</accession>
<proteinExistence type="predicted"/>
<dbReference type="AlphaFoldDB" id="A0A8T9QC21"/>
<name>A0A8T9QC21_9BACT</name>
<dbReference type="Proteomes" id="UP000831796">
    <property type="component" value="Chromosome"/>
</dbReference>
<sequence>MPHLFRRSSAKKPLAARFAFLLFALLLATNGYGQHLFPEKFKGCITDHFTLEKDTVTAKTDTQALLALVTSALSEAEVKSIRGALLLQILVDTGGNSCLLSVENKTNVKTKKLRLKESIDSQLRWDKPAKKVAAVVLLQFTNGSVTMKRLGMDGNMGVQELRP</sequence>
<dbReference type="KEGG" id="hcu:MUN79_11835"/>
<evidence type="ECO:0000313" key="2">
    <source>
        <dbReference type="Proteomes" id="UP000831796"/>
    </source>
</evidence>
<protein>
    <submittedName>
        <fullName evidence="1">Uncharacterized protein</fullName>
    </submittedName>
</protein>
<keyword evidence="2" id="KW-1185">Reference proteome</keyword>
<evidence type="ECO:0000313" key="1">
    <source>
        <dbReference type="EMBL" id="UOQ74502.1"/>
    </source>
</evidence>